<accession>A0ABM8FQK1</accession>
<organism evidence="1 2">
    <name type="scientific">Microbacterium suwonense</name>
    <dbReference type="NCBI Taxonomy" id="683047"/>
    <lineage>
        <taxon>Bacteria</taxon>
        <taxon>Bacillati</taxon>
        <taxon>Actinomycetota</taxon>
        <taxon>Actinomycetes</taxon>
        <taxon>Micrococcales</taxon>
        <taxon>Microbacteriaceae</taxon>
        <taxon>Microbacterium</taxon>
    </lineage>
</organism>
<keyword evidence="2" id="KW-1185">Reference proteome</keyword>
<reference evidence="2" key="1">
    <citation type="journal article" date="2019" name="Int. J. Syst. Evol. Microbiol.">
        <title>The Global Catalogue of Microorganisms (GCM) 10K type strain sequencing project: providing services to taxonomists for standard genome sequencing and annotation.</title>
        <authorList>
            <consortium name="The Broad Institute Genomics Platform"/>
            <consortium name="The Broad Institute Genome Sequencing Center for Infectious Disease"/>
            <person name="Wu L."/>
            <person name="Ma J."/>
        </authorList>
    </citation>
    <scope>NUCLEOTIDE SEQUENCE [LARGE SCALE GENOMIC DNA]</scope>
    <source>
        <strain evidence="2">NBRC 106310</strain>
    </source>
</reference>
<evidence type="ECO:0000313" key="2">
    <source>
        <dbReference type="Proteomes" id="UP001321543"/>
    </source>
</evidence>
<proteinExistence type="predicted"/>
<evidence type="ECO:0000313" key="1">
    <source>
        <dbReference type="EMBL" id="BDZ37902.1"/>
    </source>
</evidence>
<sequence length="58" mass="6108">MKASSADDVTLVLQDGKNVVWGSEEDSVTKAIVLVALIKNAPESHTFDVSAPTAPVVR</sequence>
<gene>
    <name evidence="1" type="ORF">GCM10025863_05160</name>
</gene>
<name>A0ABM8FQK1_9MICO</name>
<dbReference type="RefSeq" id="WP_286301745.1">
    <property type="nucleotide sequence ID" value="NZ_AP027728.1"/>
</dbReference>
<dbReference type="Proteomes" id="UP001321543">
    <property type="component" value="Chromosome"/>
</dbReference>
<evidence type="ECO:0008006" key="3">
    <source>
        <dbReference type="Google" id="ProtNLM"/>
    </source>
</evidence>
<protein>
    <recommendedName>
        <fullName evidence="3">Cell division protein FtsQ</fullName>
    </recommendedName>
</protein>
<dbReference type="EMBL" id="AP027728">
    <property type="protein sequence ID" value="BDZ37902.1"/>
    <property type="molecule type" value="Genomic_DNA"/>
</dbReference>